<dbReference type="GO" id="GO:0003746">
    <property type="term" value="F:translation elongation factor activity"/>
    <property type="evidence" value="ECO:0007669"/>
    <property type="project" value="UniProtKB-KW"/>
</dbReference>
<dbReference type="InterPro" id="IPR009000">
    <property type="entry name" value="Transl_B-barrel_sf"/>
</dbReference>
<evidence type="ECO:0000256" key="8">
    <source>
        <dbReference type="ARBA" id="ARBA00023134"/>
    </source>
</evidence>
<dbReference type="PANTHER" id="PTHR43721">
    <property type="entry name" value="ELONGATION FACTOR TU-RELATED"/>
    <property type="match status" value="1"/>
</dbReference>
<accession>H3D237</accession>
<evidence type="ECO:0000256" key="9">
    <source>
        <dbReference type="ARBA" id="ARBA00051990"/>
    </source>
</evidence>
<feature type="domain" description="Translation elongation factor EFTu/EF1A C-terminal" evidence="12">
    <location>
        <begin position="275"/>
        <end position="369"/>
    </location>
</feature>
<dbReference type="CDD" id="cd03697">
    <property type="entry name" value="EFTU_II"/>
    <property type="match status" value="1"/>
</dbReference>
<evidence type="ECO:0000259" key="11">
    <source>
        <dbReference type="Pfam" id="PF00009"/>
    </source>
</evidence>
<dbReference type="SUPFAM" id="SSF52540">
    <property type="entry name" value="P-loop containing nucleoside triphosphate hydrolases"/>
    <property type="match status" value="1"/>
</dbReference>
<dbReference type="STRING" id="99883.ENSTNIP00000014575"/>
<dbReference type="InterPro" id="IPR033720">
    <property type="entry name" value="EFTU_2"/>
</dbReference>
<evidence type="ECO:0000256" key="10">
    <source>
        <dbReference type="SAM" id="MobiDB-lite"/>
    </source>
</evidence>
<dbReference type="Gene3D" id="3.40.50.300">
    <property type="entry name" value="P-loop containing nucleotide triphosphate hydrolases"/>
    <property type="match status" value="1"/>
</dbReference>
<dbReference type="Pfam" id="PF03144">
    <property type="entry name" value="GTP_EFTU_D2"/>
    <property type="match status" value="1"/>
</dbReference>
<dbReference type="Pfam" id="PF03143">
    <property type="entry name" value="GTP_EFTU_D3"/>
    <property type="match status" value="1"/>
</dbReference>
<keyword evidence="8" id="KW-0342">GTP-binding</keyword>
<dbReference type="Pfam" id="PF00009">
    <property type="entry name" value="GTP_EFTU"/>
    <property type="match status" value="1"/>
</dbReference>
<keyword evidence="6" id="KW-0648">Protein biosynthesis</keyword>
<dbReference type="AlphaFoldDB" id="H3D237"/>
<dbReference type="InParanoid" id="H3D237"/>
<keyword evidence="4" id="KW-0547">Nucleotide-binding</keyword>
<reference evidence="15" key="1">
    <citation type="journal article" date="2004" name="Nature">
        <title>Genome duplication in the teleost fish Tetraodon nigroviridis reveals the early vertebrate proto-karyotype.</title>
        <authorList>
            <person name="Jaillon O."/>
            <person name="Aury J.-M."/>
            <person name="Brunet F."/>
            <person name="Petit J.-L."/>
            <person name="Stange-Thomann N."/>
            <person name="Mauceli E."/>
            <person name="Bouneau L."/>
            <person name="Fischer C."/>
            <person name="Ozouf-Costaz C."/>
            <person name="Bernot A."/>
            <person name="Nicaud S."/>
            <person name="Jaffe D."/>
            <person name="Fisher S."/>
            <person name="Lutfalla G."/>
            <person name="Dossat C."/>
            <person name="Segurens B."/>
            <person name="Dasilva C."/>
            <person name="Salanoubat M."/>
            <person name="Levy M."/>
            <person name="Boudet N."/>
            <person name="Castellano S."/>
            <person name="Anthouard V."/>
            <person name="Jubin C."/>
            <person name="Castelli V."/>
            <person name="Katinka M."/>
            <person name="Vacherie B."/>
            <person name="Biemont C."/>
            <person name="Skalli Z."/>
            <person name="Cattolico L."/>
            <person name="Poulain J."/>
            <person name="De Berardinis V."/>
            <person name="Cruaud C."/>
            <person name="Duprat S."/>
            <person name="Brottier P."/>
            <person name="Coutanceau J.-P."/>
            <person name="Gouzy J."/>
            <person name="Parra G."/>
            <person name="Lardier G."/>
            <person name="Chapple C."/>
            <person name="McKernan K.J."/>
            <person name="McEwan P."/>
            <person name="Bosak S."/>
            <person name="Kellis M."/>
            <person name="Volff J.-N."/>
            <person name="Guigo R."/>
            <person name="Zody M.C."/>
            <person name="Mesirov J."/>
            <person name="Lindblad-Toh K."/>
            <person name="Birren B."/>
            <person name="Nusbaum C."/>
            <person name="Kahn D."/>
            <person name="Robinson-Rechavi M."/>
            <person name="Laudet V."/>
            <person name="Schachter V."/>
            <person name="Quetier F."/>
            <person name="Saurin W."/>
            <person name="Scarpelli C."/>
            <person name="Wincker P."/>
            <person name="Lander E.S."/>
            <person name="Weissenbach J."/>
            <person name="Roest Crollius H."/>
        </authorList>
    </citation>
    <scope>NUCLEOTIDE SEQUENCE [LARGE SCALE GENOMIC DNA]</scope>
</reference>
<evidence type="ECO:0000256" key="5">
    <source>
        <dbReference type="ARBA" id="ARBA00022768"/>
    </source>
</evidence>
<dbReference type="FunFam" id="2.40.30.10:FF:000001">
    <property type="entry name" value="Elongation factor Tu"/>
    <property type="match status" value="1"/>
</dbReference>
<feature type="domain" description="Translation elongation factor EFTu-like" evidence="13">
    <location>
        <begin position="202"/>
        <end position="270"/>
    </location>
</feature>
<dbReference type="InterPro" id="IPR004161">
    <property type="entry name" value="EFTu-like_2"/>
</dbReference>
<dbReference type="Ensembl" id="ENSTNIT00000014774.1">
    <property type="protein sequence ID" value="ENSTNIP00000014575.1"/>
    <property type="gene ID" value="ENSTNIG00000011623.1"/>
</dbReference>
<protein>
    <recommendedName>
        <fullName evidence="3">Elongation factor Tu, mitochondrial</fullName>
    </recommendedName>
</protein>
<organism evidence="14 15">
    <name type="scientific">Tetraodon nigroviridis</name>
    <name type="common">Spotted green pufferfish</name>
    <name type="synonym">Chelonodon nigroviridis</name>
    <dbReference type="NCBI Taxonomy" id="99883"/>
    <lineage>
        <taxon>Eukaryota</taxon>
        <taxon>Metazoa</taxon>
        <taxon>Chordata</taxon>
        <taxon>Craniata</taxon>
        <taxon>Vertebrata</taxon>
        <taxon>Euteleostomi</taxon>
        <taxon>Actinopterygii</taxon>
        <taxon>Neopterygii</taxon>
        <taxon>Teleostei</taxon>
        <taxon>Neoteleostei</taxon>
        <taxon>Acanthomorphata</taxon>
        <taxon>Eupercaria</taxon>
        <taxon>Tetraodontiformes</taxon>
        <taxon>Tetradontoidea</taxon>
        <taxon>Tetraodontidae</taxon>
        <taxon>Tetraodon</taxon>
    </lineage>
</organism>
<dbReference type="GO" id="GO:0070125">
    <property type="term" value="P:mitochondrial translational elongation"/>
    <property type="evidence" value="ECO:0007669"/>
    <property type="project" value="TreeGrafter"/>
</dbReference>
<evidence type="ECO:0000259" key="12">
    <source>
        <dbReference type="Pfam" id="PF03143"/>
    </source>
</evidence>
<comment type="catalytic activity">
    <reaction evidence="9">
        <text>GTP + H2O = GDP + phosphate + H(+)</text>
        <dbReference type="Rhea" id="RHEA:19669"/>
        <dbReference type="ChEBI" id="CHEBI:15377"/>
        <dbReference type="ChEBI" id="CHEBI:15378"/>
        <dbReference type="ChEBI" id="CHEBI:37565"/>
        <dbReference type="ChEBI" id="CHEBI:43474"/>
        <dbReference type="ChEBI" id="CHEBI:58189"/>
        <dbReference type="EC" id="3.6.5.3"/>
    </reaction>
    <physiologicalReaction direction="left-to-right" evidence="9">
        <dbReference type="Rhea" id="RHEA:19670"/>
    </physiologicalReaction>
</comment>
<dbReference type="GO" id="GO:0005525">
    <property type="term" value="F:GTP binding"/>
    <property type="evidence" value="ECO:0007669"/>
    <property type="project" value="UniProtKB-KW"/>
</dbReference>
<reference evidence="14" key="3">
    <citation type="submission" date="2025-09" db="UniProtKB">
        <authorList>
            <consortium name="Ensembl"/>
        </authorList>
    </citation>
    <scope>IDENTIFICATION</scope>
</reference>
<dbReference type="InterPro" id="IPR000795">
    <property type="entry name" value="T_Tr_GTP-bd_dom"/>
</dbReference>
<dbReference type="InterPro" id="IPR050055">
    <property type="entry name" value="EF-Tu_GTPase"/>
</dbReference>
<dbReference type="SUPFAM" id="SSF50447">
    <property type="entry name" value="Translation proteins"/>
    <property type="match status" value="1"/>
</dbReference>
<reference evidence="14" key="2">
    <citation type="submission" date="2025-08" db="UniProtKB">
        <authorList>
            <consortium name="Ensembl"/>
        </authorList>
    </citation>
    <scope>IDENTIFICATION</scope>
</reference>
<dbReference type="Gene3D" id="2.40.30.10">
    <property type="entry name" value="Translation factors"/>
    <property type="match status" value="2"/>
</dbReference>
<dbReference type="InterPro" id="IPR004160">
    <property type="entry name" value="Transl_elong_EFTu/EF1A_C"/>
</dbReference>
<dbReference type="HOGENOM" id="CLU_007265_0_2_1"/>
<dbReference type="GO" id="GO:0003924">
    <property type="term" value="F:GTPase activity"/>
    <property type="evidence" value="ECO:0007669"/>
    <property type="project" value="InterPro"/>
</dbReference>
<evidence type="ECO:0000256" key="4">
    <source>
        <dbReference type="ARBA" id="ARBA00022741"/>
    </source>
</evidence>
<name>H3D237_TETNG</name>
<dbReference type="SUPFAM" id="SSF50465">
    <property type="entry name" value="EF-Tu/eEF-1alpha/eIF2-gamma C-terminal domain"/>
    <property type="match status" value="1"/>
</dbReference>
<dbReference type="InterPro" id="IPR009001">
    <property type="entry name" value="Transl_elong_EF1A/Init_IF2_C"/>
</dbReference>
<feature type="domain" description="Tr-type G" evidence="11">
    <location>
        <begin position="9"/>
        <end position="93"/>
    </location>
</feature>
<dbReference type="GeneTree" id="ENSGT00940000156748"/>
<evidence type="ECO:0000259" key="13">
    <source>
        <dbReference type="Pfam" id="PF03144"/>
    </source>
</evidence>
<evidence type="ECO:0000256" key="6">
    <source>
        <dbReference type="ARBA" id="ARBA00022917"/>
    </source>
</evidence>
<dbReference type="InterPro" id="IPR027417">
    <property type="entry name" value="P-loop_NTPase"/>
</dbReference>
<dbReference type="GO" id="GO:0005739">
    <property type="term" value="C:mitochondrion"/>
    <property type="evidence" value="ECO:0007669"/>
    <property type="project" value="UniProtKB-SubCell"/>
</dbReference>
<evidence type="ECO:0000256" key="3">
    <source>
        <dbReference type="ARBA" id="ARBA00017898"/>
    </source>
</evidence>
<comment type="subcellular location">
    <subcellularLocation>
        <location evidence="1">Mitochondrion</location>
    </subcellularLocation>
</comment>
<evidence type="ECO:0000313" key="15">
    <source>
        <dbReference type="Proteomes" id="UP000007303"/>
    </source>
</evidence>
<comment type="similarity">
    <text evidence="2">Belongs to the TRAFAC class translation factor GTPase superfamily. Classic translation factor GTPase family. EF-Tu/EF-1A subfamily.</text>
</comment>
<keyword evidence="15" id="KW-1185">Reference proteome</keyword>
<dbReference type="Proteomes" id="UP000007303">
    <property type="component" value="Unassembled WGS sequence"/>
</dbReference>
<keyword evidence="7" id="KW-0496">Mitochondrion</keyword>
<evidence type="ECO:0000256" key="2">
    <source>
        <dbReference type="ARBA" id="ARBA00007249"/>
    </source>
</evidence>
<proteinExistence type="inferred from homology"/>
<evidence type="ECO:0000256" key="1">
    <source>
        <dbReference type="ARBA" id="ARBA00004173"/>
    </source>
</evidence>
<sequence length="374" mass="40397">MATVPGPPLVKTGTIGQRDHGKTTLTAAITKVLADAGGAEYRSYEDIDDAPGEQALGVFVKMSCVEYATESRRYYHTDCPAHADYIKSMIYGHSPDGWLHPGGGGHRRPDASDQGAPAPGQADRCGARGGVHQQGRCSAHRNTPVVIGSALCALENRDPDLGMNAVLKLLDALDSHVPLPKIELDKPFLFTIEDAFEISGLGTVMTGLLVRGVVNLKEEAELVGYGCDIKTVITGLEMFRKQIDQAEAGDNLGILLRGVKKDDVKRGMVISKPRSIKAHRKVQAQVYVLTKDEGGMSTPFTCNSIPHMFSLTWSVTCALTLPGDKEMVLPGECTTMTLMLMEPVALEKFQRFALKMRNSTICAGVITDILTTDQ</sequence>
<evidence type="ECO:0000256" key="7">
    <source>
        <dbReference type="ARBA" id="ARBA00023128"/>
    </source>
</evidence>
<dbReference type="PANTHER" id="PTHR43721:SF36">
    <property type="entry name" value="ELONGATION FACTOR TU, MITOCHONDRIAL"/>
    <property type="match status" value="1"/>
</dbReference>
<keyword evidence="5" id="KW-0251">Elongation factor</keyword>
<evidence type="ECO:0000313" key="14">
    <source>
        <dbReference type="Ensembl" id="ENSTNIP00000014575.1"/>
    </source>
</evidence>
<feature type="region of interest" description="Disordered" evidence="10">
    <location>
        <begin position="100"/>
        <end position="136"/>
    </location>
</feature>